<dbReference type="RefSeq" id="WP_150548796.1">
    <property type="nucleotide sequence ID" value="NZ_LR215729.2"/>
</dbReference>
<protein>
    <recommendedName>
        <fullName evidence="2">DUF6651 domain-containing protein</fullName>
    </recommendedName>
</protein>
<accession>A0A653E677</accession>
<dbReference type="Pfam" id="PF20356">
    <property type="entry name" value="DUF6651"/>
    <property type="match status" value="1"/>
</dbReference>
<reference evidence="3" key="1">
    <citation type="submission" date="2019-02" db="EMBL/GenBank/DDBJ databases">
        <authorList>
            <consortium name="Genoscope - CEA"/>
            <person name="William W."/>
        </authorList>
    </citation>
    <scope>NUCLEOTIDE SEQUENCE [LARGE SCALE GENOMIC DNA]</scope>
    <source>
        <strain evidence="3">YSy11</strain>
    </source>
</reference>
<gene>
    <name evidence="3" type="ORF">PMYSY11_3190</name>
</gene>
<evidence type="ECO:0000313" key="3">
    <source>
        <dbReference type="EMBL" id="VEV98234.1"/>
    </source>
</evidence>
<name>A0A653E677_9PSED</name>
<dbReference type="AlphaFoldDB" id="A0A653E677"/>
<dbReference type="EMBL" id="LR215729">
    <property type="protein sequence ID" value="VEV98234.1"/>
    <property type="molecule type" value="Genomic_DNA"/>
</dbReference>
<proteinExistence type="predicted"/>
<sequence length="257" mass="27089">MKLKTIEVEGKQYAEVQDGKPVYTHDDGQTVAFDAPGTVATISRLNGEAKTNRERAEAAEGKLKGFEGIDDPAAALKALSTIKSFDDKKLMDAGEVDKIKAEAIKAVEDKYAPMVKDNETLKGQLNSHLIGGAFSSSKFIAEKFAAEGPAGVEIARALFGNSLKVEEGKVVGYDANGGKIYSRARPGELATADEAIELLVESYPHKNHILKSSGANGTGAGHGAGQGGKNSVSRTSFDGMKPDQQSAFIREGGTVTD</sequence>
<feature type="compositionally biased region" description="Gly residues" evidence="1">
    <location>
        <begin position="216"/>
        <end position="228"/>
    </location>
</feature>
<organism evidence="3">
    <name type="scientific">Pseudomonas marincola</name>
    <dbReference type="NCBI Taxonomy" id="437900"/>
    <lineage>
        <taxon>Bacteria</taxon>
        <taxon>Pseudomonadati</taxon>
        <taxon>Pseudomonadota</taxon>
        <taxon>Gammaproteobacteria</taxon>
        <taxon>Pseudomonadales</taxon>
        <taxon>Pseudomonadaceae</taxon>
        <taxon>Pseudomonas</taxon>
    </lineage>
</organism>
<evidence type="ECO:0000259" key="2">
    <source>
        <dbReference type="Pfam" id="PF20356"/>
    </source>
</evidence>
<evidence type="ECO:0000256" key="1">
    <source>
        <dbReference type="SAM" id="MobiDB-lite"/>
    </source>
</evidence>
<feature type="domain" description="DUF6651" evidence="2">
    <location>
        <begin position="117"/>
        <end position="226"/>
    </location>
</feature>
<feature type="region of interest" description="Disordered" evidence="1">
    <location>
        <begin position="210"/>
        <end position="257"/>
    </location>
</feature>
<dbReference type="InterPro" id="IPR046593">
    <property type="entry name" value="DUF6651"/>
</dbReference>